<evidence type="ECO:0000256" key="1">
    <source>
        <dbReference type="ARBA" id="ARBA00004323"/>
    </source>
</evidence>
<evidence type="ECO:0000256" key="5">
    <source>
        <dbReference type="ARBA" id="ARBA00023136"/>
    </source>
</evidence>
<dbReference type="EMBL" id="QAOQ01000001">
    <property type="protein sequence ID" value="PTR01273.1"/>
    <property type="molecule type" value="Genomic_DNA"/>
</dbReference>
<evidence type="ECO:0000256" key="3">
    <source>
        <dbReference type="ARBA" id="ARBA00022679"/>
    </source>
</evidence>
<dbReference type="Pfam" id="PF04488">
    <property type="entry name" value="Gly_transf_sug"/>
    <property type="match status" value="1"/>
</dbReference>
<dbReference type="InterPro" id="IPR029044">
    <property type="entry name" value="Nucleotide-diphossugar_trans"/>
</dbReference>
<dbReference type="OrthoDB" id="5354021at2"/>
<evidence type="ECO:0000313" key="8">
    <source>
        <dbReference type="Proteomes" id="UP000244168"/>
    </source>
</evidence>
<accession>A0A2T5JFS0</accession>
<organism evidence="7 8">
    <name type="scientific">Mucilaginibacter yixingensis</name>
    <dbReference type="NCBI Taxonomy" id="1295612"/>
    <lineage>
        <taxon>Bacteria</taxon>
        <taxon>Pseudomonadati</taxon>
        <taxon>Bacteroidota</taxon>
        <taxon>Sphingobacteriia</taxon>
        <taxon>Sphingobacteriales</taxon>
        <taxon>Sphingobacteriaceae</taxon>
        <taxon>Mucilaginibacter</taxon>
    </lineage>
</organism>
<keyword evidence="5" id="KW-0472">Membrane</keyword>
<dbReference type="InterPro" id="IPR051981">
    <property type="entry name" value="Glycosyltransf_32"/>
</dbReference>
<dbReference type="GO" id="GO:0016758">
    <property type="term" value="F:hexosyltransferase activity"/>
    <property type="evidence" value="ECO:0007669"/>
    <property type="project" value="TreeGrafter"/>
</dbReference>
<keyword evidence="2" id="KW-0328">Glycosyltransferase</keyword>
<dbReference type="InterPro" id="IPR007577">
    <property type="entry name" value="GlycoTrfase_DXD_sugar-bd_CS"/>
</dbReference>
<keyword evidence="4" id="KW-0333">Golgi apparatus</keyword>
<proteinExistence type="predicted"/>
<evidence type="ECO:0000259" key="6">
    <source>
        <dbReference type="Pfam" id="PF04572"/>
    </source>
</evidence>
<dbReference type="AlphaFoldDB" id="A0A2T5JFS0"/>
<dbReference type="Pfam" id="PF04572">
    <property type="entry name" value="Gb3_synth"/>
    <property type="match status" value="1"/>
</dbReference>
<keyword evidence="3" id="KW-0808">Transferase</keyword>
<gene>
    <name evidence="7" type="ORF">C8P68_101507</name>
</gene>
<keyword evidence="8" id="KW-1185">Reference proteome</keyword>
<name>A0A2T5JFS0_9SPHI</name>
<dbReference type="GO" id="GO:0016020">
    <property type="term" value="C:membrane"/>
    <property type="evidence" value="ECO:0007669"/>
    <property type="project" value="GOC"/>
</dbReference>
<protein>
    <submittedName>
        <fullName evidence="7">Capsular polysaccharide synthesis protein</fullName>
    </submittedName>
</protein>
<dbReference type="Proteomes" id="UP000244168">
    <property type="component" value="Unassembled WGS sequence"/>
</dbReference>
<comment type="subcellular location">
    <subcellularLocation>
        <location evidence="1">Golgi apparatus membrane</location>
        <topology evidence="1">Single-pass type II membrane protein</topology>
    </subcellularLocation>
</comment>
<sequence length="266" mass="30371">MATDSNSIVQSLWIGGQLSKVEQLCIQSFLDHGHEFHLYAYEDIKNAPARTQVIDASNIMPASSIFRYKAGWAKGSVSGFADVFRVMMVLKNGGWWVDMDMICLKKLDFKNDFVICSSYEGEYDQLVNNCIFKCPQQHPFLQYCLDEIKKIDLENMDFGLAGPFLFQRAIKNLGLEEQVSPYQIFNPIAWKNVSELVLGQLSPANKIKEQLRPIFKPATMPGRKISDSSYTVHFWNEVWKNCNLDKNGTYGSSSLFEKLKRKHGIS</sequence>
<dbReference type="RefSeq" id="WP_107826676.1">
    <property type="nucleotide sequence ID" value="NZ_CP160205.1"/>
</dbReference>
<dbReference type="SUPFAM" id="SSF53448">
    <property type="entry name" value="Nucleotide-diphospho-sugar transferases"/>
    <property type="match status" value="1"/>
</dbReference>
<dbReference type="Gene3D" id="3.90.550.20">
    <property type="match status" value="1"/>
</dbReference>
<dbReference type="GO" id="GO:0006688">
    <property type="term" value="P:glycosphingolipid biosynthetic process"/>
    <property type="evidence" value="ECO:0007669"/>
    <property type="project" value="TreeGrafter"/>
</dbReference>
<evidence type="ECO:0000313" key="7">
    <source>
        <dbReference type="EMBL" id="PTR01273.1"/>
    </source>
</evidence>
<dbReference type="PANTHER" id="PTHR12042">
    <property type="entry name" value="LACTOSYLCERAMIDE 4-ALPHA-GALACTOSYLTRANSFERASE ALPHA- 1,4-GALACTOSYLTRANSFERASE"/>
    <property type="match status" value="1"/>
</dbReference>
<dbReference type="PANTHER" id="PTHR12042:SF21">
    <property type="entry name" value="ALPHA1,4-GALACTOSYLTRANSFERASE 1-RELATED"/>
    <property type="match status" value="1"/>
</dbReference>
<dbReference type="InterPro" id="IPR007652">
    <property type="entry name" value="A1-4-GlycosylTfrase_dom"/>
</dbReference>
<reference evidence="7 8" key="1">
    <citation type="submission" date="2018-04" db="EMBL/GenBank/DDBJ databases">
        <title>Genomic Encyclopedia of Archaeal and Bacterial Type Strains, Phase II (KMG-II): from individual species to whole genera.</title>
        <authorList>
            <person name="Goeker M."/>
        </authorList>
    </citation>
    <scope>NUCLEOTIDE SEQUENCE [LARGE SCALE GENOMIC DNA]</scope>
    <source>
        <strain evidence="7 8">DSM 26809</strain>
    </source>
</reference>
<evidence type="ECO:0000256" key="2">
    <source>
        <dbReference type="ARBA" id="ARBA00022676"/>
    </source>
</evidence>
<feature type="domain" description="Alpha 1,4-glycosyltransferase" evidence="6">
    <location>
        <begin position="136"/>
        <end position="263"/>
    </location>
</feature>
<comment type="caution">
    <text evidence="7">The sequence shown here is derived from an EMBL/GenBank/DDBJ whole genome shotgun (WGS) entry which is preliminary data.</text>
</comment>
<evidence type="ECO:0000256" key="4">
    <source>
        <dbReference type="ARBA" id="ARBA00023034"/>
    </source>
</evidence>